<reference evidence="2 3" key="1">
    <citation type="submission" date="2020-08" db="EMBL/GenBank/DDBJ databases">
        <title>The completed genome sequence of the pathogenic ascomycete fungus Penicillium digitatum.</title>
        <authorList>
            <person name="Wang M."/>
        </authorList>
    </citation>
    <scope>NUCLEOTIDE SEQUENCE [LARGE SCALE GENOMIC DNA]</scope>
    <source>
        <strain evidence="2 3">PdW03</strain>
    </source>
</reference>
<organism evidence="2 3">
    <name type="scientific">Penicillium digitatum</name>
    <name type="common">Green mold</name>
    <dbReference type="NCBI Taxonomy" id="36651"/>
    <lineage>
        <taxon>Eukaryota</taxon>
        <taxon>Fungi</taxon>
        <taxon>Dikarya</taxon>
        <taxon>Ascomycota</taxon>
        <taxon>Pezizomycotina</taxon>
        <taxon>Eurotiomycetes</taxon>
        <taxon>Eurotiomycetidae</taxon>
        <taxon>Eurotiales</taxon>
        <taxon>Aspergillaceae</taxon>
        <taxon>Penicillium</taxon>
    </lineage>
</organism>
<feature type="transmembrane region" description="Helical" evidence="1">
    <location>
        <begin position="59"/>
        <end position="79"/>
    </location>
</feature>
<sequence length="120" mass="12730">MYIALTTADVSALPVGTILDRCGSRICWFIACLLLAIGGVIMSFAFHEPGFDGYIPGDSFLAPAGTFLLVPSFQIANAFPRYAGSIVALVTGEFDASAAVLLFQWPLYEASADRQQTSSG</sequence>
<keyword evidence="1" id="KW-1133">Transmembrane helix</keyword>
<keyword evidence="1" id="KW-0812">Transmembrane</keyword>
<evidence type="ECO:0000256" key="1">
    <source>
        <dbReference type="SAM" id="Phobius"/>
    </source>
</evidence>
<dbReference type="RefSeq" id="XP_065956197.1">
    <property type="nucleotide sequence ID" value="XM_066100797.1"/>
</dbReference>
<dbReference type="EMBL" id="CP060774">
    <property type="protein sequence ID" value="QQK41807.1"/>
    <property type="molecule type" value="Genomic_DNA"/>
</dbReference>
<evidence type="ECO:0000313" key="3">
    <source>
        <dbReference type="Proteomes" id="UP000595662"/>
    </source>
</evidence>
<dbReference type="PANTHER" id="PTHR20772:SF4">
    <property type="entry name" value="HYPOTHETICAL AMINO ACID TRANSPORTER (EUROFUNG)"/>
    <property type="match status" value="1"/>
</dbReference>
<dbReference type="Proteomes" id="UP000595662">
    <property type="component" value="Chromosome 1"/>
</dbReference>
<dbReference type="InterPro" id="IPR052599">
    <property type="entry name" value="SLC43A_AATransporter"/>
</dbReference>
<name>A0A7T6XIR3_PENDI</name>
<protein>
    <submittedName>
        <fullName evidence="2">Major facilitator superfamily domain, general substrate transporter</fullName>
    </submittedName>
</protein>
<dbReference type="GeneID" id="90952613"/>
<dbReference type="VEuPathDB" id="FungiDB:PDIP_55610"/>
<gene>
    <name evidence="2" type="ORF">Pdw03_4661</name>
</gene>
<dbReference type="GO" id="GO:0000329">
    <property type="term" value="C:fungal-type vacuole membrane"/>
    <property type="evidence" value="ECO:0007669"/>
    <property type="project" value="TreeGrafter"/>
</dbReference>
<proteinExistence type="predicted"/>
<feature type="transmembrane region" description="Helical" evidence="1">
    <location>
        <begin position="26"/>
        <end position="47"/>
    </location>
</feature>
<dbReference type="AlphaFoldDB" id="A0A7T6XIR3"/>
<dbReference type="PANTHER" id="PTHR20772">
    <property type="entry name" value="PROTEIN FMP42"/>
    <property type="match status" value="1"/>
</dbReference>
<accession>A0A7T6XIR3</accession>
<feature type="transmembrane region" description="Helical" evidence="1">
    <location>
        <begin position="86"/>
        <end position="105"/>
    </location>
</feature>
<keyword evidence="1" id="KW-0472">Membrane</keyword>
<evidence type="ECO:0000313" key="2">
    <source>
        <dbReference type="EMBL" id="QQK41807.1"/>
    </source>
</evidence>